<dbReference type="PANTHER" id="PTHR31756:SF3">
    <property type="entry name" value="PYRUVATE, PHOSPHATE DIKINASE REGULATORY PROTEIN 1, CHLOROPLASTIC"/>
    <property type="match status" value="1"/>
</dbReference>
<evidence type="ECO:0000256" key="5">
    <source>
        <dbReference type="HAMAP-Rule" id="MF_00921"/>
    </source>
</evidence>
<dbReference type="GO" id="GO:0005524">
    <property type="term" value="F:ATP binding"/>
    <property type="evidence" value="ECO:0007669"/>
    <property type="project" value="InterPro"/>
</dbReference>
<dbReference type="AlphaFoldDB" id="A0A233W1F8"/>
<keyword evidence="6" id="KW-0670">Pyruvate</keyword>
<evidence type="ECO:0000313" key="6">
    <source>
        <dbReference type="EMBL" id="OXZ38486.1"/>
    </source>
</evidence>
<evidence type="ECO:0000256" key="2">
    <source>
        <dbReference type="ARBA" id="ARBA00022679"/>
    </source>
</evidence>
<evidence type="ECO:0000256" key="3">
    <source>
        <dbReference type="ARBA" id="ARBA00022741"/>
    </source>
</evidence>
<feature type="binding site" evidence="5">
    <location>
        <begin position="148"/>
        <end position="155"/>
    </location>
    <ligand>
        <name>ADP</name>
        <dbReference type="ChEBI" id="CHEBI:456216"/>
    </ligand>
</feature>
<reference evidence="7" key="1">
    <citation type="submission" date="2017-04" db="EMBL/GenBank/DDBJ databases">
        <title>Finegoldia magna isolated from orthopedic joint implant-associated infections.</title>
        <authorList>
            <person name="Bjorklund S."/>
            <person name="Bruggemann H."/>
            <person name="Jensen A."/>
            <person name="Hellmark B."/>
            <person name="Soderquist B."/>
        </authorList>
    </citation>
    <scope>NUCLEOTIDE SEQUENCE [LARGE SCALE GENOMIC DNA]</scope>
    <source>
        <strain evidence="7">08T492</strain>
    </source>
</reference>
<organism evidence="6 7">
    <name type="scientific">Finegoldia magna</name>
    <name type="common">Peptostreptococcus magnus</name>
    <dbReference type="NCBI Taxonomy" id="1260"/>
    <lineage>
        <taxon>Bacteria</taxon>
        <taxon>Bacillati</taxon>
        <taxon>Bacillota</taxon>
        <taxon>Tissierellia</taxon>
        <taxon>Tissierellales</taxon>
        <taxon>Peptoniphilaceae</taxon>
        <taxon>Finegoldia</taxon>
    </lineage>
</organism>
<dbReference type="GO" id="GO:0043531">
    <property type="term" value="F:ADP binding"/>
    <property type="evidence" value="ECO:0007669"/>
    <property type="project" value="UniProtKB-UniRule"/>
</dbReference>
<keyword evidence="3 5" id="KW-0547">Nucleotide-binding</keyword>
<dbReference type="InterPro" id="IPR005177">
    <property type="entry name" value="Kinase-pyrophosphorylase"/>
</dbReference>
<dbReference type="GO" id="GO:0016776">
    <property type="term" value="F:phosphotransferase activity, phosphate group as acceptor"/>
    <property type="evidence" value="ECO:0007669"/>
    <property type="project" value="UniProtKB-UniRule"/>
</dbReference>
<keyword evidence="4 5" id="KW-0418">Kinase</keyword>
<evidence type="ECO:0000256" key="4">
    <source>
        <dbReference type="ARBA" id="ARBA00022777"/>
    </source>
</evidence>
<dbReference type="EC" id="2.7.4.27" evidence="5"/>
<gene>
    <name evidence="6" type="ORF">B9N56_03580</name>
</gene>
<dbReference type="HAMAP" id="MF_00921">
    <property type="entry name" value="PDRP"/>
    <property type="match status" value="1"/>
</dbReference>
<dbReference type="OMA" id="IMNIRTE"/>
<evidence type="ECO:0000313" key="7">
    <source>
        <dbReference type="Proteomes" id="UP000215361"/>
    </source>
</evidence>
<dbReference type="Proteomes" id="UP000215361">
    <property type="component" value="Unassembled WGS sequence"/>
</dbReference>
<sequence length="265" mass="30471">MNKTILVISDSTGETANQVLDAVKVHFDITDVDIKKFSKINKKEQIDEILDDIKGDILIFSTIVDRELLDYLIEKTEMNESIYLVDVLSYPMLISSKFFGQQPRFDVGLNRKVDQEYLEKMEALEFAVKYDDCKDKFGILKADIILIGVSRTSKTPLSLNLAFKNYKVCNIPILPEVEVPSELYKVDNKKIIGLIIDSDKLNNIREDRMAKIGLQLGYSDDFRIEKELEYAKKIMNKIGCKIINVTDKTIDETSNEIISYIDKYK</sequence>
<keyword evidence="2 5" id="KW-0808">Transferase</keyword>
<dbReference type="NCBIfam" id="NF003742">
    <property type="entry name" value="PRK05339.1"/>
    <property type="match status" value="1"/>
</dbReference>
<keyword evidence="1 5" id="KW-0723">Serine/threonine-protein kinase</keyword>
<evidence type="ECO:0000256" key="1">
    <source>
        <dbReference type="ARBA" id="ARBA00022527"/>
    </source>
</evidence>
<dbReference type="InterPro" id="IPR026565">
    <property type="entry name" value="PPDK_reg"/>
</dbReference>
<comment type="caution">
    <text evidence="6">The sequence shown here is derived from an EMBL/GenBank/DDBJ whole genome shotgun (WGS) entry which is preliminary data.</text>
</comment>
<dbReference type="PANTHER" id="PTHR31756">
    <property type="entry name" value="PYRUVATE, PHOSPHATE DIKINASE REGULATORY PROTEIN 1, CHLOROPLASTIC"/>
    <property type="match status" value="1"/>
</dbReference>
<accession>A0A233W1F8</accession>
<dbReference type="EC" id="2.7.11.32" evidence="5"/>
<proteinExistence type="inferred from homology"/>
<comment type="similarity">
    <text evidence="5">Belongs to the pyruvate, phosphate/water dikinase regulatory protein family. PDRP subfamily.</text>
</comment>
<dbReference type="EMBL" id="NDYI01000010">
    <property type="protein sequence ID" value="OXZ38486.1"/>
    <property type="molecule type" value="Genomic_DNA"/>
</dbReference>
<comment type="catalytic activity">
    <reaction evidence="5">
        <text>N(tele)-phospho-L-histidyl/L-threonyl-[pyruvate, phosphate dikinase] + ADP = N(tele)-phospho-L-histidyl/O-phospho-L-threonyl-[pyruvate, phosphate dikinase] + AMP + H(+)</text>
        <dbReference type="Rhea" id="RHEA:43692"/>
        <dbReference type="Rhea" id="RHEA-COMP:10650"/>
        <dbReference type="Rhea" id="RHEA-COMP:10651"/>
        <dbReference type="ChEBI" id="CHEBI:15378"/>
        <dbReference type="ChEBI" id="CHEBI:30013"/>
        <dbReference type="ChEBI" id="CHEBI:61977"/>
        <dbReference type="ChEBI" id="CHEBI:83586"/>
        <dbReference type="ChEBI" id="CHEBI:456215"/>
        <dbReference type="ChEBI" id="CHEBI:456216"/>
        <dbReference type="EC" id="2.7.11.32"/>
    </reaction>
</comment>
<protein>
    <recommendedName>
        <fullName evidence="5">Putative pyruvate, phosphate dikinase regulatory protein</fullName>
        <shortName evidence="5">PPDK regulatory protein</shortName>
        <ecNumber evidence="5">2.7.11.32</ecNumber>
        <ecNumber evidence="5">2.7.4.27</ecNumber>
    </recommendedName>
</protein>
<dbReference type="GO" id="GO:0004674">
    <property type="term" value="F:protein serine/threonine kinase activity"/>
    <property type="evidence" value="ECO:0007669"/>
    <property type="project" value="UniProtKB-UniRule"/>
</dbReference>
<comment type="catalytic activity">
    <reaction evidence="5">
        <text>N(tele)-phospho-L-histidyl/O-phospho-L-threonyl-[pyruvate, phosphate dikinase] + phosphate + H(+) = N(tele)-phospho-L-histidyl/L-threonyl-[pyruvate, phosphate dikinase] + diphosphate</text>
        <dbReference type="Rhea" id="RHEA:43696"/>
        <dbReference type="Rhea" id="RHEA-COMP:10650"/>
        <dbReference type="Rhea" id="RHEA-COMP:10651"/>
        <dbReference type="ChEBI" id="CHEBI:15378"/>
        <dbReference type="ChEBI" id="CHEBI:30013"/>
        <dbReference type="ChEBI" id="CHEBI:33019"/>
        <dbReference type="ChEBI" id="CHEBI:43474"/>
        <dbReference type="ChEBI" id="CHEBI:61977"/>
        <dbReference type="ChEBI" id="CHEBI:83586"/>
        <dbReference type="EC" id="2.7.4.27"/>
    </reaction>
</comment>
<dbReference type="Pfam" id="PF03618">
    <property type="entry name" value="Kinase-PPPase"/>
    <property type="match status" value="1"/>
</dbReference>
<name>A0A233W1F8_FINMA</name>
<dbReference type="RefSeq" id="WP_002838113.1">
    <property type="nucleotide sequence ID" value="NZ_CABKMR010000001.1"/>
</dbReference>
<comment type="function">
    <text evidence="5">Bifunctional serine/threonine kinase and phosphorylase involved in the regulation of the pyruvate, phosphate dikinase (PPDK) by catalyzing its phosphorylation/dephosphorylation.</text>
</comment>